<protein>
    <submittedName>
        <fullName evidence="2">Protein N-acetyltransferase, RimJ/RimL family</fullName>
    </submittedName>
</protein>
<dbReference type="RefSeq" id="WP_085493146.1">
    <property type="nucleotide sequence ID" value="NZ_FXAZ01000001.1"/>
</dbReference>
<evidence type="ECO:0000313" key="3">
    <source>
        <dbReference type="Proteomes" id="UP000193834"/>
    </source>
</evidence>
<dbReference type="Gene3D" id="3.40.630.30">
    <property type="match status" value="1"/>
</dbReference>
<dbReference type="AlphaFoldDB" id="A0A1X7IZ31"/>
<dbReference type="PANTHER" id="PTHR43415:SF3">
    <property type="entry name" value="GNAT-FAMILY ACETYLTRANSFERASE"/>
    <property type="match status" value="1"/>
</dbReference>
<dbReference type="PROSITE" id="PS51186">
    <property type="entry name" value="GNAT"/>
    <property type="match status" value="1"/>
</dbReference>
<dbReference type="InterPro" id="IPR016181">
    <property type="entry name" value="Acyl_CoA_acyltransferase"/>
</dbReference>
<evidence type="ECO:0000313" key="2">
    <source>
        <dbReference type="EMBL" id="SMG19702.1"/>
    </source>
</evidence>
<sequence length="169" mass="19380">MQINNISALIKLRHLSADDYNNVLIWSKDNYFCSANGWEKNRSPNELFKWWLNYVNNTTEDFIRMGIEFNEKLIGYADLACIKDNSAELGIAIGESTLWGKGLGYHSAISMIQYASKNSGITVFNAETHLSNIRSRKMLEKIGFKEVSRIGSEEYLGIENQLIQYRLNL</sequence>
<dbReference type="SUPFAM" id="SSF55729">
    <property type="entry name" value="Acyl-CoA N-acyltransferases (Nat)"/>
    <property type="match status" value="1"/>
</dbReference>
<feature type="domain" description="N-acetyltransferase" evidence="1">
    <location>
        <begin position="10"/>
        <end position="169"/>
    </location>
</feature>
<proteinExistence type="predicted"/>
<dbReference type="Proteomes" id="UP000193834">
    <property type="component" value="Unassembled WGS sequence"/>
</dbReference>
<dbReference type="EMBL" id="FXAZ01000001">
    <property type="protein sequence ID" value="SMG19702.1"/>
    <property type="molecule type" value="Genomic_DNA"/>
</dbReference>
<dbReference type="OrthoDB" id="9795206at2"/>
<dbReference type="Pfam" id="PF13302">
    <property type="entry name" value="Acetyltransf_3"/>
    <property type="match status" value="1"/>
</dbReference>
<dbReference type="InterPro" id="IPR000182">
    <property type="entry name" value="GNAT_dom"/>
</dbReference>
<gene>
    <name evidence="2" type="ORF">SAMN06295960_0942</name>
</gene>
<keyword evidence="2" id="KW-0808">Transferase</keyword>
<dbReference type="PANTHER" id="PTHR43415">
    <property type="entry name" value="SPERMIDINE N(1)-ACETYLTRANSFERASE"/>
    <property type="match status" value="1"/>
</dbReference>
<dbReference type="GO" id="GO:0016747">
    <property type="term" value="F:acyltransferase activity, transferring groups other than amino-acyl groups"/>
    <property type="evidence" value="ECO:0007669"/>
    <property type="project" value="InterPro"/>
</dbReference>
<organism evidence="2 3">
    <name type="scientific">Paenibacillus aquistagni</name>
    <dbReference type="NCBI Taxonomy" id="1852522"/>
    <lineage>
        <taxon>Bacteria</taxon>
        <taxon>Bacillati</taxon>
        <taxon>Bacillota</taxon>
        <taxon>Bacilli</taxon>
        <taxon>Bacillales</taxon>
        <taxon>Paenibacillaceae</taxon>
        <taxon>Paenibacillus</taxon>
    </lineage>
</organism>
<dbReference type="STRING" id="1852522.SAMN06295960_0942"/>
<accession>A0A1X7IZ31</accession>
<reference evidence="2 3" key="1">
    <citation type="submission" date="2017-04" db="EMBL/GenBank/DDBJ databases">
        <authorList>
            <person name="Afonso C.L."/>
            <person name="Miller P.J."/>
            <person name="Scott M.A."/>
            <person name="Spackman E."/>
            <person name="Goraichik I."/>
            <person name="Dimitrov K.M."/>
            <person name="Suarez D.L."/>
            <person name="Swayne D.E."/>
        </authorList>
    </citation>
    <scope>NUCLEOTIDE SEQUENCE [LARGE SCALE GENOMIC DNA]</scope>
    <source>
        <strain evidence="2 3">11</strain>
    </source>
</reference>
<evidence type="ECO:0000259" key="1">
    <source>
        <dbReference type="PROSITE" id="PS51186"/>
    </source>
</evidence>
<keyword evidence="3" id="KW-1185">Reference proteome</keyword>
<name>A0A1X7IZ31_9BACL</name>